<sequence length="94" mass="10348">MLVMMLVLMLMLRCQAQAKSSAPFAPRAGSGCPNKANNRRVPASSIIVLIFRSGTLHRGDGGRSAIEGNEWVEEEPSQKPCRNCLWQDSLDIHP</sequence>
<evidence type="ECO:0000256" key="1">
    <source>
        <dbReference type="SAM" id="SignalP"/>
    </source>
</evidence>
<dbReference type="EMBL" id="FJUX01000001">
    <property type="protein sequence ID" value="CZS88709.1"/>
    <property type="molecule type" value="Genomic_DNA"/>
</dbReference>
<accession>A0A1E1JSI1</accession>
<feature type="signal peptide" evidence="1">
    <location>
        <begin position="1"/>
        <end position="16"/>
    </location>
</feature>
<feature type="chain" id="PRO_5009445237" description="Secreted protein" evidence="1">
    <location>
        <begin position="17"/>
        <end position="94"/>
    </location>
</feature>
<protein>
    <recommendedName>
        <fullName evidence="4">Secreted protein</fullName>
    </recommendedName>
</protein>
<evidence type="ECO:0008006" key="4">
    <source>
        <dbReference type="Google" id="ProtNLM"/>
    </source>
</evidence>
<keyword evidence="3" id="KW-1185">Reference proteome</keyword>
<organism evidence="2 3">
    <name type="scientific">Rhynchosporium agropyri</name>
    <dbReference type="NCBI Taxonomy" id="914238"/>
    <lineage>
        <taxon>Eukaryota</taxon>
        <taxon>Fungi</taxon>
        <taxon>Dikarya</taxon>
        <taxon>Ascomycota</taxon>
        <taxon>Pezizomycotina</taxon>
        <taxon>Leotiomycetes</taxon>
        <taxon>Helotiales</taxon>
        <taxon>Ploettnerulaceae</taxon>
        <taxon>Rhynchosporium</taxon>
    </lineage>
</organism>
<dbReference type="Proteomes" id="UP000178912">
    <property type="component" value="Unassembled WGS sequence"/>
</dbReference>
<gene>
    <name evidence="2" type="ORF">RAG0_00362</name>
</gene>
<reference evidence="3" key="1">
    <citation type="submission" date="2016-03" db="EMBL/GenBank/DDBJ databases">
        <authorList>
            <person name="Guldener U."/>
        </authorList>
    </citation>
    <scope>NUCLEOTIDE SEQUENCE [LARGE SCALE GENOMIC DNA]</scope>
    <source>
        <strain evidence="3">04CH-RAC-A.6.1</strain>
    </source>
</reference>
<dbReference type="AlphaFoldDB" id="A0A1E1JSI1"/>
<proteinExistence type="predicted"/>
<evidence type="ECO:0000313" key="2">
    <source>
        <dbReference type="EMBL" id="CZS88709.1"/>
    </source>
</evidence>
<evidence type="ECO:0000313" key="3">
    <source>
        <dbReference type="Proteomes" id="UP000178912"/>
    </source>
</evidence>
<keyword evidence="1" id="KW-0732">Signal</keyword>
<name>A0A1E1JSI1_9HELO</name>